<dbReference type="Proteomes" id="UP000278164">
    <property type="component" value="Unassembled WGS sequence"/>
</dbReference>
<accession>A0A3L7ZPV6</accession>
<name>A0A3L7ZPV6_PARDI</name>
<organism evidence="1 2">
    <name type="scientific">Parabacteroides distasonis</name>
    <dbReference type="NCBI Taxonomy" id="823"/>
    <lineage>
        <taxon>Bacteria</taxon>
        <taxon>Pseudomonadati</taxon>
        <taxon>Bacteroidota</taxon>
        <taxon>Bacteroidia</taxon>
        <taxon>Bacteroidales</taxon>
        <taxon>Tannerellaceae</taxon>
        <taxon>Parabacteroides</taxon>
    </lineage>
</organism>
<comment type="caution">
    <text evidence="1">The sequence shown here is derived from an EMBL/GenBank/DDBJ whole genome shotgun (WGS) entry which is preliminary data.</text>
</comment>
<reference evidence="1 2" key="1">
    <citation type="submission" date="2018-09" db="EMBL/GenBank/DDBJ databases">
        <title>Murine metabolic-syndrome-specific gut microbial biobank.</title>
        <authorList>
            <person name="Liu C."/>
        </authorList>
    </citation>
    <scope>NUCLEOTIDE SEQUENCE [LARGE SCALE GENOMIC DNA]</scope>
    <source>
        <strain evidence="1 2">8-P5</strain>
    </source>
</reference>
<evidence type="ECO:0000313" key="1">
    <source>
        <dbReference type="EMBL" id="RLT73778.1"/>
    </source>
</evidence>
<protein>
    <submittedName>
        <fullName evidence="1">Uncharacterized protein</fullName>
    </submittedName>
</protein>
<proteinExistence type="predicted"/>
<dbReference type="AlphaFoldDB" id="A0A3L7ZPV6"/>
<gene>
    <name evidence="1" type="ORF">D7V78_08045</name>
</gene>
<sequence length="156" mass="18482">MYSSLIYSQRIQNKIWGCEYGANRADIISVIEKQGFKYIDQGDKIKMEYPVFGGMKFDYGYFYFYLNRMYMCQFSVDFREKGIATSFYNCLKDNLSRKYGFVEDFYSDESKITLYDDNINGIKLDQINLSLGGVYRYGVNLVYCNWIILKEVTNEM</sequence>
<dbReference type="EMBL" id="RAYI01000013">
    <property type="protein sequence ID" value="RLT73778.1"/>
    <property type="molecule type" value="Genomic_DNA"/>
</dbReference>
<evidence type="ECO:0000313" key="2">
    <source>
        <dbReference type="Proteomes" id="UP000278164"/>
    </source>
</evidence>